<evidence type="ECO:0000256" key="1">
    <source>
        <dbReference type="ARBA" id="ARBA00004533"/>
    </source>
</evidence>
<comment type="similarity">
    <text evidence="2 16 18">Belongs to the thiolase-like superfamily. Beta-ketoacyl-ACP synthases family.</text>
</comment>
<dbReference type="InterPro" id="IPR017568">
    <property type="entry name" value="3-oxoacyl-ACP_synth-2"/>
</dbReference>
<comment type="subcellular location">
    <subcellularLocation>
        <location evidence="1">Cell inner membrane</location>
    </subcellularLocation>
</comment>
<dbReference type="GO" id="GO:0006633">
    <property type="term" value="P:fatty acid biosynthetic process"/>
    <property type="evidence" value="ECO:0007669"/>
    <property type="project" value="UniProtKB-KW"/>
</dbReference>
<evidence type="ECO:0000256" key="7">
    <source>
        <dbReference type="ARBA" id="ARBA00022679"/>
    </source>
</evidence>
<evidence type="ECO:0000256" key="14">
    <source>
        <dbReference type="ARBA" id="ARBA00023315"/>
    </source>
</evidence>
<dbReference type="NCBIfam" id="NF004970">
    <property type="entry name" value="PRK06333.1"/>
    <property type="match status" value="1"/>
</dbReference>
<comment type="function">
    <text evidence="15">Proposed to synthesize NOD factor fatty acyl chain. Involved in the synthesis of a highly unsaturated fatty acid moiety, which forms part of a lipo-oligosaccharide that is responsible for host specificity.</text>
</comment>
<dbReference type="GO" id="GO:0004315">
    <property type="term" value="F:3-oxoacyl-[acyl-carrier-protein] synthase activity"/>
    <property type="evidence" value="ECO:0007669"/>
    <property type="project" value="InterPro"/>
</dbReference>
<dbReference type="InterPro" id="IPR000794">
    <property type="entry name" value="Beta-ketoacyl_synthase"/>
</dbReference>
<dbReference type="EMBL" id="WJQU01000001">
    <property type="protein sequence ID" value="KAJ6644893.1"/>
    <property type="molecule type" value="Genomic_DNA"/>
</dbReference>
<keyword evidence="5 16" id="KW-0444">Lipid biosynthesis</keyword>
<evidence type="ECO:0000256" key="3">
    <source>
        <dbReference type="ARBA" id="ARBA00022458"/>
    </source>
</evidence>
<dbReference type="InterPro" id="IPR016039">
    <property type="entry name" value="Thiolase-like"/>
</dbReference>
<keyword evidence="11" id="KW-0443">Lipid metabolism</keyword>
<evidence type="ECO:0000256" key="8">
    <source>
        <dbReference type="ARBA" id="ARBA00022692"/>
    </source>
</evidence>
<organism evidence="20 21">
    <name type="scientific">Pseudolycoriella hygida</name>
    <dbReference type="NCBI Taxonomy" id="35572"/>
    <lineage>
        <taxon>Eukaryota</taxon>
        <taxon>Metazoa</taxon>
        <taxon>Ecdysozoa</taxon>
        <taxon>Arthropoda</taxon>
        <taxon>Hexapoda</taxon>
        <taxon>Insecta</taxon>
        <taxon>Pterygota</taxon>
        <taxon>Neoptera</taxon>
        <taxon>Endopterygota</taxon>
        <taxon>Diptera</taxon>
        <taxon>Nematocera</taxon>
        <taxon>Sciaroidea</taxon>
        <taxon>Sciaridae</taxon>
        <taxon>Pseudolycoriella</taxon>
    </lineage>
</organism>
<gene>
    <name evidence="20" type="primary">fabF</name>
    <name evidence="20" type="ORF">Bhyg_00088</name>
</gene>
<keyword evidence="13 16" id="KW-0275">Fatty acid biosynthesis</keyword>
<dbReference type="PANTHER" id="PTHR11712">
    <property type="entry name" value="POLYKETIDE SYNTHASE-RELATED"/>
    <property type="match status" value="1"/>
</dbReference>
<evidence type="ECO:0000256" key="4">
    <source>
        <dbReference type="ARBA" id="ARBA00022475"/>
    </source>
</evidence>
<dbReference type="GO" id="GO:0005886">
    <property type="term" value="C:plasma membrane"/>
    <property type="evidence" value="ECO:0007669"/>
    <property type="project" value="UniProtKB-SubCell"/>
</dbReference>
<dbReference type="Pfam" id="PF02801">
    <property type="entry name" value="Ketoacyl-synt_C"/>
    <property type="match status" value="1"/>
</dbReference>
<evidence type="ECO:0000256" key="5">
    <source>
        <dbReference type="ARBA" id="ARBA00022516"/>
    </source>
</evidence>
<evidence type="ECO:0000256" key="18">
    <source>
        <dbReference type="RuleBase" id="RU003694"/>
    </source>
</evidence>
<evidence type="ECO:0000256" key="11">
    <source>
        <dbReference type="ARBA" id="ARBA00023098"/>
    </source>
</evidence>
<keyword evidence="9" id="KW-0276">Fatty acid metabolism</keyword>
<keyword evidence="10" id="KW-1133">Transmembrane helix</keyword>
<dbReference type="PANTHER" id="PTHR11712:SF352">
    <property type="entry name" value="3-OXOACYL-[ACYL-CARRIER-PROTEIN] SYNTHASE"/>
    <property type="match status" value="1"/>
</dbReference>
<dbReference type="Pfam" id="PF00109">
    <property type="entry name" value="ketoacyl-synt"/>
    <property type="match status" value="1"/>
</dbReference>
<evidence type="ECO:0000256" key="16">
    <source>
        <dbReference type="PIRNR" id="PIRNR000447"/>
    </source>
</evidence>
<keyword evidence="4" id="KW-1003">Cell membrane</keyword>
<dbReference type="SMART" id="SM00825">
    <property type="entry name" value="PKS_KS"/>
    <property type="match status" value="1"/>
</dbReference>
<dbReference type="OrthoDB" id="5334845at2759"/>
<evidence type="ECO:0000256" key="6">
    <source>
        <dbReference type="ARBA" id="ARBA00022519"/>
    </source>
</evidence>
<evidence type="ECO:0000256" key="12">
    <source>
        <dbReference type="ARBA" id="ARBA00023136"/>
    </source>
</evidence>
<evidence type="ECO:0000256" key="9">
    <source>
        <dbReference type="ARBA" id="ARBA00022832"/>
    </source>
</evidence>
<reference evidence="20" key="1">
    <citation type="submission" date="2022-07" db="EMBL/GenBank/DDBJ databases">
        <authorList>
            <person name="Trinca V."/>
            <person name="Uliana J.V.C."/>
            <person name="Torres T.T."/>
            <person name="Ward R.J."/>
            <person name="Monesi N."/>
        </authorList>
    </citation>
    <scope>NUCLEOTIDE SEQUENCE</scope>
    <source>
        <strain evidence="20">HSMRA1968</strain>
        <tissue evidence="20">Whole embryos</tissue>
    </source>
</reference>
<evidence type="ECO:0000256" key="2">
    <source>
        <dbReference type="ARBA" id="ARBA00008467"/>
    </source>
</evidence>
<dbReference type="InterPro" id="IPR018201">
    <property type="entry name" value="Ketoacyl_synth_AS"/>
</dbReference>
<keyword evidence="14" id="KW-0012">Acyltransferase</keyword>
<evidence type="ECO:0000313" key="21">
    <source>
        <dbReference type="Proteomes" id="UP001151699"/>
    </source>
</evidence>
<evidence type="ECO:0000256" key="17">
    <source>
        <dbReference type="PIRSR" id="PIRSR000447-1"/>
    </source>
</evidence>
<keyword evidence="12" id="KW-0472">Membrane</keyword>
<dbReference type="FunFam" id="3.40.47.10:FF:000009">
    <property type="entry name" value="3-oxoacyl-[acyl-carrier-protein] synthase 2"/>
    <property type="match status" value="1"/>
</dbReference>
<feature type="domain" description="Ketosynthase family 3 (KS3)" evidence="19">
    <location>
        <begin position="11"/>
        <end position="426"/>
    </location>
</feature>
<evidence type="ECO:0000256" key="15">
    <source>
        <dbReference type="ARBA" id="ARBA00037576"/>
    </source>
</evidence>
<dbReference type="PIRSF" id="PIRSF000447">
    <property type="entry name" value="KAS_II"/>
    <property type="match status" value="1"/>
</dbReference>
<proteinExistence type="inferred from homology"/>
<dbReference type="InterPro" id="IPR014030">
    <property type="entry name" value="Ketoacyl_synth_N"/>
</dbReference>
<dbReference type="InterPro" id="IPR020841">
    <property type="entry name" value="PKS_Beta-ketoAc_synthase_dom"/>
</dbReference>
<keyword evidence="7 16" id="KW-0808">Transferase</keyword>
<comment type="caution">
    <text evidence="20">The sequence shown here is derived from an EMBL/GenBank/DDBJ whole genome shotgun (WGS) entry which is preliminary data.</text>
</comment>
<dbReference type="Gene3D" id="3.40.47.10">
    <property type="match status" value="1"/>
</dbReference>
<keyword evidence="21" id="KW-1185">Reference proteome</keyword>
<keyword evidence="8" id="KW-0812">Transmembrane</keyword>
<dbReference type="Proteomes" id="UP001151699">
    <property type="component" value="Chromosome A"/>
</dbReference>
<accession>A0A9Q0N7A5</accession>
<dbReference type="InterPro" id="IPR014031">
    <property type="entry name" value="Ketoacyl_synth_C"/>
</dbReference>
<evidence type="ECO:0000256" key="10">
    <source>
        <dbReference type="ARBA" id="ARBA00022989"/>
    </source>
</evidence>
<keyword evidence="3" id="KW-0536">Nodulation</keyword>
<feature type="active site" description="For beta-ketoacyl synthase activity" evidence="17">
    <location>
        <position position="178"/>
    </location>
</feature>
<evidence type="ECO:0000256" key="13">
    <source>
        <dbReference type="ARBA" id="ARBA00023160"/>
    </source>
</evidence>
<dbReference type="CDD" id="cd00834">
    <property type="entry name" value="KAS_I_II"/>
    <property type="match status" value="1"/>
</dbReference>
<evidence type="ECO:0000259" key="19">
    <source>
        <dbReference type="PROSITE" id="PS52004"/>
    </source>
</evidence>
<dbReference type="SUPFAM" id="SSF53901">
    <property type="entry name" value="Thiolase-like"/>
    <property type="match status" value="2"/>
</dbReference>
<dbReference type="NCBIfam" id="TIGR03150">
    <property type="entry name" value="fabF"/>
    <property type="match status" value="1"/>
</dbReference>
<keyword evidence="6" id="KW-0997">Cell inner membrane</keyword>
<protein>
    <recommendedName>
        <fullName evidence="16">3-oxoacyl-[acyl-carrier-protein] synthase</fullName>
    </recommendedName>
</protein>
<sequence length="427" mass="45314">MAFKNKINMTTRRVVITGVGLVTPLGNNARSSWDNLIKGRSGIKPITEFNVDNLACKIAGIIDKSDNDGFNPEKYIAPRNLHKMDLFIQYGIAASTEAIEDSGLEVVDELSASRIGVILGSGIGGLKMIEETSVKFHTENNGKVSPFFIPSSLINLLAGHVSIKYGFTGPNHSTVTACSTGAHAIGDAMRMIQYGSVDVMIAGGAEAPITPVGIAGFIAARALSTKYNSTPEIASRPWDKDRDGFVMGEGAGVVVLEEYEHAVTRGAKIYGEIVGYGSTADAYHITSPHPEGKGAYSAMLNALADARIAPHLIDYINAHGTSTPIGDVIELVAVQKLFLGTNPKILMSSTKSSTGHLLGATGSMELIFSVLAIQDQVAPPTLNLHNCVEEAKIDLVPLEARKTKINYVLSNSFGFGGTNASLIVKKI</sequence>
<dbReference type="AlphaFoldDB" id="A0A9Q0N7A5"/>
<evidence type="ECO:0000313" key="20">
    <source>
        <dbReference type="EMBL" id="KAJ6644893.1"/>
    </source>
</evidence>
<dbReference type="NCBIfam" id="NF005589">
    <property type="entry name" value="PRK07314.1"/>
    <property type="match status" value="1"/>
</dbReference>
<name>A0A9Q0N7A5_9DIPT</name>
<dbReference type="PROSITE" id="PS52004">
    <property type="entry name" value="KS3_2"/>
    <property type="match status" value="1"/>
</dbReference>
<dbReference type="PROSITE" id="PS00606">
    <property type="entry name" value="KS3_1"/>
    <property type="match status" value="1"/>
</dbReference>